<name>A0A086Y439_9RHOB</name>
<dbReference type="Pfam" id="PF00700">
    <property type="entry name" value="Flagellin_C"/>
    <property type="match status" value="1"/>
</dbReference>
<accession>A0A086Y439</accession>
<protein>
    <recommendedName>
        <fullName evidence="1">Flagellin C-terminal domain-containing protein</fullName>
    </recommendedName>
</protein>
<reference evidence="2 3" key="1">
    <citation type="submission" date="2014-03" db="EMBL/GenBank/DDBJ databases">
        <title>Genome of Paenirhodobacter enshiensis DW2-9.</title>
        <authorList>
            <person name="Wang D."/>
            <person name="Wang G."/>
        </authorList>
    </citation>
    <scope>NUCLEOTIDE SEQUENCE [LARGE SCALE GENOMIC DNA]</scope>
    <source>
        <strain evidence="2 3">DW2-9</strain>
    </source>
</reference>
<dbReference type="AlphaFoldDB" id="A0A086Y439"/>
<dbReference type="SUPFAM" id="SSF64518">
    <property type="entry name" value="Phase 1 flagellin"/>
    <property type="match status" value="1"/>
</dbReference>
<dbReference type="EMBL" id="JFZB01000005">
    <property type="protein sequence ID" value="KFI29039.1"/>
    <property type="molecule type" value="Genomic_DNA"/>
</dbReference>
<evidence type="ECO:0000313" key="3">
    <source>
        <dbReference type="Proteomes" id="UP000028824"/>
    </source>
</evidence>
<keyword evidence="3" id="KW-1185">Reference proteome</keyword>
<dbReference type="InterPro" id="IPR046358">
    <property type="entry name" value="Flagellin_C"/>
</dbReference>
<evidence type="ECO:0000259" key="1">
    <source>
        <dbReference type="Pfam" id="PF00700"/>
    </source>
</evidence>
<organism evidence="2 3">
    <name type="scientific">Paenirhodobacter enshiensis</name>
    <dbReference type="NCBI Taxonomy" id="1105367"/>
    <lineage>
        <taxon>Bacteria</taxon>
        <taxon>Pseudomonadati</taxon>
        <taxon>Pseudomonadota</taxon>
        <taxon>Alphaproteobacteria</taxon>
        <taxon>Rhodobacterales</taxon>
        <taxon>Rhodobacter group</taxon>
        <taxon>Paenirhodobacter</taxon>
    </lineage>
</organism>
<sequence length="334" mass="33898">MSVGDLARSYQLRNHNTQLKSTLADLTHEVMTGIKSDTGAAVRGDFRALASINGSLARLEIYGQTGTKAGLVLSTMQSSLDHIRSTASDVAKALMSSGSGTTSTGLPTSLSQATSALTSVLSSLNVSASGHHVFSGIAVDTVSVGSAENLMSSLAAATAGLTQADDIAEAVTQWFDAAPGGGGYLDTIFGGSQTGVSGIALSEETSITIPVTAADPAIRDVIKGLALAALAADAGNTLPDSQRQSLANLSAGALLASDSGLIETQAQLGGLESLVETAETRNGAEKTTLSTARLDLIGADSYETSTALKAAQSQLEILYTLTARLSDLSLANYL</sequence>
<dbReference type="Proteomes" id="UP000028824">
    <property type="component" value="Unassembled WGS sequence"/>
</dbReference>
<feature type="domain" description="Flagellin C-terminal" evidence="1">
    <location>
        <begin position="263"/>
        <end position="334"/>
    </location>
</feature>
<dbReference type="eggNOG" id="COG1344">
    <property type="taxonomic scope" value="Bacteria"/>
</dbReference>
<dbReference type="STRING" id="1105367.CG50_12685"/>
<proteinExistence type="predicted"/>
<evidence type="ECO:0000313" key="2">
    <source>
        <dbReference type="EMBL" id="KFI29039.1"/>
    </source>
</evidence>
<comment type="caution">
    <text evidence="2">The sequence shown here is derived from an EMBL/GenBank/DDBJ whole genome shotgun (WGS) entry which is preliminary data.</text>
</comment>
<gene>
    <name evidence="2" type="ORF">CG50_12685</name>
</gene>